<feature type="compositionally biased region" description="Polar residues" evidence="1">
    <location>
        <begin position="425"/>
        <end position="435"/>
    </location>
</feature>
<name>A0AAD5SK45_9FUNG</name>
<dbReference type="AlphaFoldDB" id="A0AAD5SK45"/>
<organism evidence="2 3">
    <name type="scientific">Rhizophlyctis rosea</name>
    <dbReference type="NCBI Taxonomy" id="64517"/>
    <lineage>
        <taxon>Eukaryota</taxon>
        <taxon>Fungi</taxon>
        <taxon>Fungi incertae sedis</taxon>
        <taxon>Chytridiomycota</taxon>
        <taxon>Chytridiomycota incertae sedis</taxon>
        <taxon>Chytridiomycetes</taxon>
        <taxon>Rhizophlyctidales</taxon>
        <taxon>Rhizophlyctidaceae</taxon>
        <taxon>Rhizophlyctis</taxon>
    </lineage>
</organism>
<feature type="region of interest" description="Disordered" evidence="1">
    <location>
        <begin position="281"/>
        <end position="328"/>
    </location>
</feature>
<feature type="region of interest" description="Disordered" evidence="1">
    <location>
        <begin position="361"/>
        <end position="554"/>
    </location>
</feature>
<sequence>MVKSSSAGSSREQFIARLLRRNQEIEDENASLRALNQDLQNELRSQIEENENTFGISPESEDNGGPSSCRVPSEETTNNGDPFASSMSFEGRNHHRSSRDKGKEPVYRATSTDVGRSQTRGYEDEDNESGWSDTEAQTDSELDGSDNENDNTHPPTSVRLRGTNNPQAAGVSDSLLHHFETLTHLNRAFAVARQMPGRSSFTVEELQEQANALGIPFLSRSQIRDAVGTANRELDRGDRDEWQCPIRRKRDGTFILWKWATSKDLSDFGNYQGIERFERLLRQRPSPTTPGHLSTNSTTATGNQNGQQQQPSSANASDVSPSPAPPVTDMLAELRSVTGVVKELSTVVGALAQQVFTQTPATNAPVPSTPNPQPPTPLAAPVSGTAAPKMPAGTVQQPSGASNPKPTPPPTPAKKAPTGPAPPVSSATPIPSTTPARKESAGPTPQASSASNPQPTSSSTATKKVPSSPPTPQAPSASNGNPSPTQTPAKKRASEGAEESEAKRTCVESRRRERCGAILTPEEIAQLREMSGGSEDEYSDGDDDMCCEHGQPQE</sequence>
<feature type="compositionally biased region" description="Polar residues" evidence="1">
    <location>
        <begin position="479"/>
        <end position="488"/>
    </location>
</feature>
<feature type="compositionally biased region" description="Polar residues" evidence="1">
    <location>
        <begin position="109"/>
        <end position="120"/>
    </location>
</feature>
<feature type="compositionally biased region" description="Polar residues" evidence="1">
    <location>
        <begin position="74"/>
        <end position="88"/>
    </location>
</feature>
<feature type="compositionally biased region" description="Basic and acidic residues" evidence="1">
    <location>
        <begin position="492"/>
        <end position="515"/>
    </location>
</feature>
<feature type="compositionally biased region" description="Low complexity" evidence="1">
    <location>
        <begin position="294"/>
        <end position="321"/>
    </location>
</feature>
<proteinExistence type="predicted"/>
<protein>
    <submittedName>
        <fullName evidence="2">Uncharacterized protein</fullName>
    </submittedName>
</protein>
<feature type="compositionally biased region" description="Acidic residues" evidence="1">
    <location>
        <begin position="136"/>
        <end position="149"/>
    </location>
</feature>
<evidence type="ECO:0000256" key="1">
    <source>
        <dbReference type="SAM" id="MobiDB-lite"/>
    </source>
</evidence>
<feature type="compositionally biased region" description="Low complexity" evidence="1">
    <location>
        <begin position="443"/>
        <end position="462"/>
    </location>
</feature>
<reference evidence="2" key="1">
    <citation type="submission" date="2020-05" db="EMBL/GenBank/DDBJ databases">
        <title>Phylogenomic resolution of chytrid fungi.</title>
        <authorList>
            <person name="Stajich J.E."/>
            <person name="Amses K."/>
            <person name="Simmons R."/>
            <person name="Seto K."/>
            <person name="Myers J."/>
            <person name="Bonds A."/>
            <person name="Quandt C.A."/>
            <person name="Barry K."/>
            <person name="Liu P."/>
            <person name="Grigoriev I."/>
            <person name="Longcore J.E."/>
            <person name="James T.Y."/>
        </authorList>
    </citation>
    <scope>NUCLEOTIDE SEQUENCE</scope>
    <source>
        <strain evidence="2">JEL0318</strain>
    </source>
</reference>
<dbReference type="EMBL" id="JADGJD010000045">
    <property type="protein sequence ID" value="KAJ3056115.1"/>
    <property type="molecule type" value="Genomic_DNA"/>
</dbReference>
<feature type="compositionally biased region" description="Acidic residues" evidence="1">
    <location>
        <begin position="534"/>
        <end position="545"/>
    </location>
</feature>
<feature type="compositionally biased region" description="Pro residues" evidence="1">
    <location>
        <begin position="367"/>
        <end position="378"/>
    </location>
</feature>
<evidence type="ECO:0000313" key="3">
    <source>
        <dbReference type="Proteomes" id="UP001212841"/>
    </source>
</evidence>
<evidence type="ECO:0000313" key="2">
    <source>
        <dbReference type="EMBL" id="KAJ3056115.1"/>
    </source>
</evidence>
<comment type="caution">
    <text evidence="2">The sequence shown here is derived from an EMBL/GenBank/DDBJ whole genome shotgun (WGS) entry which is preliminary data.</text>
</comment>
<keyword evidence="3" id="KW-1185">Reference proteome</keyword>
<gene>
    <name evidence="2" type="ORF">HK097_008038</name>
</gene>
<accession>A0AAD5SK45</accession>
<dbReference type="PRINTS" id="PR01217">
    <property type="entry name" value="PRICHEXTENSN"/>
</dbReference>
<feature type="region of interest" description="Disordered" evidence="1">
    <location>
        <begin position="43"/>
        <end position="169"/>
    </location>
</feature>
<dbReference type="Proteomes" id="UP001212841">
    <property type="component" value="Unassembled WGS sequence"/>
</dbReference>